<dbReference type="EMBL" id="BARS01001840">
    <property type="protein sequence ID" value="GAF77006.1"/>
    <property type="molecule type" value="Genomic_DNA"/>
</dbReference>
<evidence type="ECO:0000313" key="1">
    <source>
        <dbReference type="EMBL" id="GAF77006.1"/>
    </source>
</evidence>
<name>X0SPG1_9ZZZZ</name>
<proteinExistence type="predicted"/>
<gene>
    <name evidence="1" type="ORF">S01H1_03362</name>
</gene>
<sequence length="95" mass="10979">MDKRFNEFTVVGRIVKGQFKIDKKEPTARGHVMISDRDADTNNRQTRFNFLHYELAEEVKSPERIALEEEAIELGVSFRANIGDAKLQEKINEAK</sequence>
<accession>X0SPG1</accession>
<organism evidence="1">
    <name type="scientific">marine sediment metagenome</name>
    <dbReference type="NCBI Taxonomy" id="412755"/>
    <lineage>
        <taxon>unclassified sequences</taxon>
        <taxon>metagenomes</taxon>
        <taxon>ecological metagenomes</taxon>
    </lineage>
</organism>
<protein>
    <submittedName>
        <fullName evidence="1">Uncharacterized protein</fullName>
    </submittedName>
</protein>
<dbReference type="AlphaFoldDB" id="X0SPG1"/>
<comment type="caution">
    <text evidence="1">The sequence shown here is derived from an EMBL/GenBank/DDBJ whole genome shotgun (WGS) entry which is preliminary data.</text>
</comment>
<reference evidence="1" key="1">
    <citation type="journal article" date="2014" name="Front. Microbiol.">
        <title>High frequency of phylogenetically diverse reductive dehalogenase-homologous genes in deep subseafloor sedimentary metagenomes.</title>
        <authorList>
            <person name="Kawai M."/>
            <person name="Futagami T."/>
            <person name="Toyoda A."/>
            <person name="Takaki Y."/>
            <person name="Nishi S."/>
            <person name="Hori S."/>
            <person name="Arai W."/>
            <person name="Tsubouchi T."/>
            <person name="Morono Y."/>
            <person name="Uchiyama I."/>
            <person name="Ito T."/>
            <person name="Fujiyama A."/>
            <person name="Inagaki F."/>
            <person name="Takami H."/>
        </authorList>
    </citation>
    <scope>NUCLEOTIDE SEQUENCE</scope>
    <source>
        <strain evidence="1">Expedition CK06-06</strain>
    </source>
</reference>